<feature type="domain" description="EamA" evidence="7">
    <location>
        <begin position="7"/>
        <end position="139"/>
    </location>
</feature>
<feature type="transmembrane region" description="Helical" evidence="6">
    <location>
        <begin position="240"/>
        <end position="262"/>
    </location>
</feature>
<dbReference type="GO" id="GO:0016020">
    <property type="term" value="C:membrane"/>
    <property type="evidence" value="ECO:0007669"/>
    <property type="project" value="UniProtKB-SubCell"/>
</dbReference>
<keyword evidence="9" id="KW-1185">Reference proteome</keyword>
<dbReference type="SUPFAM" id="SSF103481">
    <property type="entry name" value="Multidrug resistance efflux transporter EmrE"/>
    <property type="match status" value="2"/>
</dbReference>
<evidence type="ECO:0000256" key="4">
    <source>
        <dbReference type="ARBA" id="ARBA00022989"/>
    </source>
</evidence>
<comment type="caution">
    <text evidence="8">The sequence shown here is derived from an EMBL/GenBank/DDBJ whole genome shotgun (WGS) entry which is preliminary data.</text>
</comment>
<evidence type="ECO:0000313" key="9">
    <source>
        <dbReference type="Proteomes" id="UP001172737"/>
    </source>
</evidence>
<reference evidence="8" key="1">
    <citation type="submission" date="2023-06" db="EMBL/GenBank/DDBJ databases">
        <title>Sysu t00039.</title>
        <authorList>
            <person name="Gao L."/>
            <person name="Fang B.-Z."/>
            <person name="Li W.-J."/>
        </authorList>
    </citation>
    <scope>NUCLEOTIDE SEQUENCE</scope>
    <source>
        <strain evidence="8">SYSU T00039</strain>
    </source>
</reference>
<feature type="transmembrane region" description="Helical" evidence="6">
    <location>
        <begin position="149"/>
        <end position="170"/>
    </location>
</feature>
<dbReference type="AlphaFoldDB" id="A0AAW7M5M7"/>
<gene>
    <name evidence="8" type="ORF">QQX10_08815</name>
</gene>
<evidence type="ECO:0000256" key="5">
    <source>
        <dbReference type="ARBA" id="ARBA00023136"/>
    </source>
</evidence>
<evidence type="ECO:0000256" key="2">
    <source>
        <dbReference type="ARBA" id="ARBA00007362"/>
    </source>
</evidence>
<evidence type="ECO:0000256" key="1">
    <source>
        <dbReference type="ARBA" id="ARBA00004141"/>
    </source>
</evidence>
<comment type="similarity">
    <text evidence="2">Belongs to the EamA transporter family.</text>
</comment>
<protein>
    <submittedName>
        <fullName evidence="8">EamA family transporter</fullName>
    </submittedName>
</protein>
<dbReference type="InterPro" id="IPR050638">
    <property type="entry name" value="AA-Vitamin_Transporters"/>
</dbReference>
<accession>A0AAW7M5M7</accession>
<keyword evidence="4 6" id="KW-1133">Transmembrane helix</keyword>
<feature type="transmembrane region" description="Helical" evidence="6">
    <location>
        <begin position="268"/>
        <end position="285"/>
    </location>
</feature>
<feature type="transmembrane region" description="Helical" evidence="6">
    <location>
        <begin position="93"/>
        <end position="113"/>
    </location>
</feature>
<name>A0AAW7M5M7_9MICO</name>
<comment type="subcellular location">
    <subcellularLocation>
        <location evidence="1">Membrane</location>
        <topology evidence="1">Multi-pass membrane protein</topology>
    </subcellularLocation>
</comment>
<keyword evidence="3 6" id="KW-0812">Transmembrane</keyword>
<dbReference type="RefSeq" id="WP_301119917.1">
    <property type="nucleotide sequence ID" value="NZ_JAUHPX010000005.1"/>
</dbReference>
<feature type="transmembrane region" description="Helical" evidence="6">
    <location>
        <begin position="125"/>
        <end position="143"/>
    </location>
</feature>
<organism evidence="8 9">
    <name type="scientific">Demequina lignilytica</name>
    <dbReference type="NCBI Taxonomy" id="3051663"/>
    <lineage>
        <taxon>Bacteria</taxon>
        <taxon>Bacillati</taxon>
        <taxon>Actinomycetota</taxon>
        <taxon>Actinomycetes</taxon>
        <taxon>Micrococcales</taxon>
        <taxon>Demequinaceae</taxon>
        <taxon>Demequina</taxon>
    </lineage>
</organism>
<feature type="transmembrane region" description="Helical" evidence="6">
    <location>
        <begin position="209"/>
        <end position="228"/>
    </location>
</feature>
<dbReference type="EMBL" id="JAUHPX010000005">
    <property type="protein sequence ID" value="MDN4488267.1"/>
    <property type="molecule type" value="Genomic_DNA"/>
</dbReference>
<dbReference type="PANTHER" id="PTHR32322:SF2">
    <property type="entry name" value="EAMA DOMAIN-CONTAINING PROTEIN"/>
    <property type="match status" value="1"/>
</dbReference>
<feature type="transmembrane region" description="Helical" evidence="6">
    <location>
        <begin position="37"/>
        <end position="55"/>
    </location>
</feature>
<evidence type="ECO:0000256" key="3">
    <source>
        <dbReference type="ARBA" id="ARBA00022692"/>
    </source>
</evidence>
<dbReference type="InterPro" id="IPR037185">
    <property type="entry name" value="EmrE-like"/>
</dbReference>
<evidence type="ECO:0000313" key="8">
    <source>
        <dbReference type="EMBL" id="MDN4488267.1"/>
    </source>
</evidence>
<dbReference type="PANTHER" id="PTHR32322">
    <property type="entry name" value="INNER MEMBRANE TRANSPORTER"/>
    <property type="match status" value="1"/>
</dbReference>
<dbReference type="Proteomes" id="UP001172737">
    <property type="component" value="Unassembled WGS sequence"/>
</dbReference>
<dbReference type="Pfam" id="PF00892">
    <property type="entry name" value="EamA"/>
    <property type="match status" value="2"/>
</dbReference>
<keyword evidence="5 6" id="KW-0472">Membrane</keyword>
<feature type="domain" description="EamA" evidence="7">
    <location>
        <begin position="151"/>
        <end position="283"/>
    </location>
</feature>
<proteinExistence type="inferred from homology"/>
<dbReference type="InterPro" id="IPR000620">
    <property type="entry name" value="EamA_dom"/>
</dbReference>
<evidence type="ECO:0000259" key="7">
    <source>
        <dbReference type="Pfam" id="PF00892"/>
    </source>
</evidence>
<feature type="transmembrane region" description="Helical" evidence="6">
    <location>
        <begin position="182"/>
        <end position="203"/>
    </location>
</feature>
<evidence type="ECO:0000256" key="6">
    <source>
        <dbReference type="SAM" id="Phobius"/>
    </source>
</evidence>
<sequence length="294" mass="29983">MRPRHFLSVVLAATLWGFGGITGTLLGDHAGIGALSIAMWRMLVAGVALLAYLAVRGTLRRLSAAQWRRALLTGALTAAFEACYFLGISYSSVGLSTLIGIGSAPVFVAAYDWATDRRRPPATTLIALALALGGLALLLSGSLDTGRNGPLGALIALGAGATFAAITVVNRHEVPGLGPVEHTAFAFTFGGLLLVPAAAATGIGAASDGYGWALTIAMGVLITALAYVAYLTGLRSVPPFVATIVALLEPLVAAIAAALIFAERLGPLGIVGGLLLGAAVVLLRPQRDEPESLH</sequence>